<keyword evidence="4" id="KW-1185">Reference proteome</keyword>
<dbReference type="EMBL" id="JASCZI010122180">
    <property type="protein sequence ID" value="MED6163853.1"/>
    <property type="molecule type" value="Genomic_DNA"/>
</dbReference>
<dbReference type="Proteomes" id="UP001341840">
    <property type="component" value="Unassembled WGS sequence"/>
</dbReference>
<evidence type="ECO:0000313" key="4">
    <source>
        <dbReference type="Proteomes" id="UP001341840"/>
    </source>
</evidence>
<comment type="caution">
    <text evidence="3">The sequence shown here is derived from an EMBL/GenBank/DDBJ whole genome shotgun (WGS) entry which is preliminary data.</text>
</comment>
<evidence type="ECO:0008006" key="5">
    <source>
        <dbReference type="Google" id="ProtNLM"/>
    </source>
</evidence>
<accession>A0ABU6UV56</accession>
<sequence length="428" mass="50136">MTFHTLEDASAFYKEYAKRVGFSTKIRNTNRCKETKEIKNQLITCNREGKWTSEIPCVEKSNPTCGANCPARIYVHIVKKTLRWCISKVVLNHSHPCCPDQSRMLPQHRELSMQVRRTIEINEEAGIRPNQTYKALVAAAGGHNELRFIEKDVRNFITRDIRNVSEDQDANGLGGYLYRMKEQNKDFFYEIAIDGDNRIKNVFWADARSRVACEYFGDVVSFDTTYNKNRYDLPFASFVGVNHHGHSILLGCAVMKNEDIESFKWLFDCWIRCMGGKAPKGIITDQCPSMPIVIQHCMPTTMHRWCIWHIMKKVPQKLNGFKGHVDIEQEMSQIVWSSMSSVIFERDWKVFITKYELGENKWLSELYVDRFLWVPMYLDVNFWAGMRSTQRSESMHAFFNKFITRRSFLIQLAKQYDNCLGDKEQKER</sequence>
<proteinExistence type="predicted"/>
<dbReference type="Pfam" id="PF10551">
    <property type="entry name" value="MULE"/>
    <property type="match status" value="1"/>
</dbReference>
<gene>
    <name evidence="3" type="ORF">PIB30_116921</name>
</gene>
<dbReference type="Pfam" id="PF03101">
    <property type="entry name" value="FAR1"/>
    <property type="match status" value="1"/>
</dbReference>
<feature type="domain" description="FAR1" evidence="1">
    <location>
        <begin position="12"/>
        <end position="98"/>
    </location>
</feature>
<organism evidence="3 4">
    <name type="scientific">Stylosanthes scabra</name>
    <dbReference type="NCBI Taxonomy" id="79078"/>
    <lineage>
        <taxon>Eukaryota</taxon>
        <taxon>Viridiplantae</taxon>
        <taxon>Streptophyta</taxon>
        <taxon>Embryophyta</taxon>
        <taxon>Tracheophyta</taxon>
        <taxon>Spermatophyta</taxon>
        <taxon>Magnoliopsida</taxon>
        <taxon>eudicotyledons</taxon>
        <taxon>Gunneridae</taxon>
        <taxon>Pentapetalae</taxon>
        <taxon>rosids</taxon>
        <taxon>fabids</taxon>
        <taxon>Fabales</taxon>
        <taxon>Fabaceae</taxon>
        <taxon>Papilionoideae</taxon>
        <taxon>50 kb inversion clade</taxon>
        <taxon>dalbergioids sensu lato</taxon>
        <taxon>Dalbergieae</taxon>
        <taxon>Pterocarpus clade</taxon>
        <taxon>Stylosanthes</taxon>
    </lineage>
</organism>
<evidence type="ECO:0000259" key="2">
    <source>
        <dbReference type="Pfam" id="PF10551"/>
    </source>
</evidence>
<feature type="domain" description="MULE transposase" evidence="2">
    <location>
        <begin position="219"/>
        <end position="313"/>
    </location>
</feature>
<dbReference type="InterPro" id="IPR018289">
    <property type="entry name" value="MULE_transposase_dom"/>
</dbReference>
<protein>
    <recommendedName>
        <fullName evidence="5">Protein FAR1-RELATED SEQUENCE</fullName>
    </recommendedName>
</protein>
<evidence type="ECO:0000313" key="3">
    <source>
        <dbReference type="EMBL" id="MED6163853.1"/>
    </source>
</evidence>
<dbReference type="PANTHER" id="PTHR47718">
    <property type="entry name" value="OS01G0519700 PROTEIN"/>
    <property type="match status" value="1"/>
</dbReference>
<dbReference type="InterPro" id="IPR004330">
    <property type="entry name" value="FAR1_DNA_bnd_dom"/>
</dbReference>
<reference evidence="3 4" key="1">
    <citation type="journal article" date="2023" name="Plants (Basel)">
        <title>Bridging the Gap: Combining Genomics and Transcriptomics Approaches to Understand Stylosanthes scabra, an Orphan Legume from the Brazilian Caatinga.</title>
        <authorList>
            <person name="Ferreira-Neto J.R.C."/>
            <person name="da Silva M.D."/>
            <person name="Binneck E."/>
            <person name="de Melo N.F."/>
            <person name="da Silva R.H."/>
            <person name="de Melo A.L.T.M."/>
            <person name="Pandolfi V."/>
            <person name="Bustamante F.O."/>
            <person name="Brasileiro-Vidal A.C."/>
            <person name="Benko-Iseppon A.M."/>
        </authorList>
    </citation>
    <scope>NUCLEOTIDE SEQUENCE [LARGE SCALE GENOMIC DNA]</scope>
    <source>
        <tissue evidence="3">Leaves</tissue>
    </source>
</reference>
<name>A0ABU6UV56_9FABA</name>
<evidence type="ECO:0000259" key="1">
    <source>
        <dbReference type="Pfam" id="PF03101"/>
    </source>
</evidence>
<dbReference type="PANTHER" id="PTHR47718:SF13">
    <property type="entry name" value="OS09G0290500 PROTEIN"/>
    <property type="match status" value="1"/>
</dbReference>